<dbReference type="AlphaFoldDB" id="A0A7I7LI38"/>
<dbReference type="KEGG" id="msho:MSHO_50260"/>
<keyword evidence="2" id="KW-1185">Reference proteome</keyword>
<dbReference type="RefSeq" id="WP_231608671.1">
    <property type="nucleotide sequence ID" value="NZ_AP022572.1"/>
</dbReference>
<organism evidence="1 2">
    <name type="scientific">Mycobacterium shottsii</name>
    <dbReference type="NCBI Taxonomy" id="133549"/>
    <lineage>
        <taxon>Bacteria</taxon>
        <taxon>Bacillati</taxon>
        <taxon>Actinomycetota</taxon>
        <taxon>Actinomycetes</taxon>
        <taxon>Mycobacteriales</taxon>
        <taxon>Mycobacteriaceae</taxon>
        <taxon>Mycobacterium</taxon>
        <taxon>Mycobacterium ulcerans group</taxon>
    </lineage>
</organism>
<accession>A0A7I7LI38</accession>
<dbReference type="EMBL" id="AP022572">
    <property type="protein sequence ID" value="BBX59681.1"/>
    <property type="molecule type" value="Genomic_DNA"/>
</dbReference>
<evidence type="ECO:0000313" key="1">
    <source>
        <dbReference type="EMBL" id="BBX59681.1"/>
    </source>
</evidence>
<reference evidence="1 2" key="1">
    <citation type="journal article" date="2019" name="Emerg. Microbes Infect.">
        <title>Comprehensive subspecies identification of 175 nontuberculous mycobacteria species based on 7547 genomic profiles.</title>
        <authorList>
            <person name="Matsumoto Y."/>
            <person name="Kinjo T."/>
            <person name="Motooka D."/>
            <person name="Nabeya D."/>
            <person name="Jung N."/>
            <person name="Uechi K."/>
            <person name="Horii T."/>
            <person name="Iida T."/>
            <person name="Fujita J."/>
            <person name="Nakamura S."/>
        </authorList>
    </citation>
    <scope>NUCLEOTIDE SEQUENCE [LARGE SCALE GENOMIC DNA]</scope>
    <source>
        <strain evidence="1 2">JCM 12657</strain>
    </source>
</reference>
<gene>
    <name evidence="1" type="ORF">MSHO_50260</name>
</gene>
<protein>
    <submittedName>
        <fullName evidence="1">Uncharacterized protein</fullName>
    </submittedName>
</protein>
<sequence>MKMDICQIRTTSASQSPIKQEWDVNPKMAGDDRDDERIVPVVKDRRGIPLITTAHFIGLDSEEHGL</sequence>
<proteinExistence type="predicted"/>
<evidence type="ECO:0000313" key="2">
    <source>
        <dbReference type="Proteomes" id="UP000467164"/>
    </source>
</evidence>
<dbReference type="Proteomes" id="UP000467164">
    <property type="component" value="Chromosome"/>
</dbReference>
<name>A0A7I7LI38_9MYCO</name>